<dbReference type="Proteomes" id="UP000822152">
    <property type="component" value="Unassembled WGS sequence"/>
</dbReference>
<dbReference type="EMBL" id="JAAIPF010000010">
    <property type="protein sequence ID" value="NSF73378.1"/>
    <property type="molecule type" value="Genomic_DNA"/>
</dbReference>
<keyword evidence="6" id="KW-1185">Reference proteome</keyword>
<comment type="caution">
    <text evidence="5">The sequence shown here is derived from an EMBL/GenBank/DDBJ whole genome shotgun (WGS) entry which is preliminary data.</text>
</comment>
<keyword evidence="2" id="KW-0378">Hydrolase</keyword>
<name>A0ABX2GMI4_9FIRM</name>
<gene>
    <name evidence="5" type="ORF">G4952_05985</name>
</gene>
<dbReference type="RefSeq" id="WP_173743025.1">
    <property type="nucleotide sequence ID" value="NZ_JAAIPF010000010.1"/>
</dbReference>
<evidence type="ECO:0000313" key="6">
    <source>
        <dbReference type="Proteomes" id="UP000822152"/>
    </source>
</evidence>
<evidence type="ECO:0000256" key="1">
    <source>
        <dbReference type="ARBA" id="ARBA00022729"/>
    </source>
</evidence>
<dbReference type="PANTHER" id="PTHR11575:SF24">
    <property type="entry name" value="5'-NUCLEOTIDASE"/>
    <property type="match status" value="1"/>
</dbReference>
<dbReference type="Pfam" id="PF02872">
    <property type="entry name" value="5_nucleotid_C"/>
    <property type="match status" value="1"/>
</dbReference>
<protein>
    <submittedName>
        <fullName evidence="5">Bifunctional metallophosphatase/5'-nucleotidase</fullName>
    </submittedName>
</protein>
<dbReference type="SUPFAM" id="SSF55816">
    <property type="entry name" value="5'-nucleotidase (syn. UDP-sugar hydrolase), C-terminal domain"/>
    <property type="match status" value="1"/>
</dbReference>
<feature type="domain" description="5'-Nucleotidase C-terminal" evidence="4">
    <location>
        <begin position="363"/>
        <end position="536"/>
    </location>
</feature>
<dbReference type="Gene3D" id="3.60.21.10">
    <property type="match status" value="1"/>
</dbReference>
<dbReference type="InterPro" id="IPR036907">
    <property type="entry name" value="5'-Nucleotdase_C_sf"/>
</dbReference>
<dbReference type="SUPFAM" id="SSF56300">
    <property type="entry name" value="Metallo-dependent phosphatases"/>
    <property type="match status" value="1"/>
</dbReference>
<dbReference type="Pfam" id="PF00149">
    <property type="entry name" value="Metallophos"/>
    <property type="match status" value="1"/>
</dbReference>
<dbReference type="Gene3D" id="3.90.780.10">
    <property type="entry name" value="5'-Nucleotidase, C-terminal domain"/>
    <property type="match status" value="1"/>
</dbReference>
<keyword evidence="2" id="KW-0547">Nucleotide-binding</keyword>
<reference evidence="5 6" key="1">
    <citation type="journal article" date="2020" name="Cell Host Microbe">
        <title>Functional and Genomic Variation between Human-Derived Isolates of Lachnospiraceae Reveals Inter- and Intra-Species Diversity.</title>
        <authorList>
            <person name="Sorbara M.T."/>
            <person name="Littmann E.R."/>
            <person name="Fontana E."/>
            <person name="Moody T.U."/>
            <person name="Kohout C.E."/>
            <person name="Gjonbalaj M."/>
            <person name="Eaton V."/>
            <person name="Seok R."/>
            <person name="Leiner I.M."/>
            <person name="Pamer E.G."/>
        </authorList>
    </citation>
    <scope>NUCLEOTIDE SEQUENCE [LARGE SCALE GENOMIC DNA]</scope>
    <source>
        <strain evidence="5 6">MSK.20.11</strain>
    </source>
</reference>
<evidence type="ECO:0000313" key="5">
    <source>
        <dbReference type="EMBL" id="NSF73378.1"/>
    </source>
</evidence>
<feature type="chain" id="PRO_5044998112" evidence="2">
    <location>
        <begin position="24"/>
        <end position="594"/>
    </location>
</feature>
<evidence type="ECO:0000256" key="2">
    <source>
        <dbReference type="RuleBase" id="RU362119"/>
    </source>
</evidence>
<accession>A0ABX2GMI4</accession>
<dbReference type="InterPro" id="IPR004843">
    <property type="entry name" value="Calcineurin-like_PHP"/>
</dbReference>
<dbReference type="PANTHER" id="PTHR11575">
    <property type="entry name" value="5'-NUCLEOTIDASE-RELATED"/>
    <property type="match status" value="1"/>
</dbReference>
<keyword evidence="1 2" id="KW-0732">Signal</keyword>
<evidence type="ECO:0000259" key="3">
    <source>
        <dbReference type="Pfam" id="PF00149"/>
    </source>
</evidence>
<sequence>MKQRTMLYLFTLSAVMVSATVYAGETKPEIQIAAESTTGSLKDMELNDNQIVLLFDSDVHGGISSDENYSGSSASLGYAGLAAVKAEVGETTDQLTVIDLGDAIQGSVVTTESDGQDAMDLMEKIGYDICIPGNHEFDYGMDTFLSYAQNASADFLSCNFVSTETGETVFDAYKVVPYEVNEREIKIGYVGICTPETITKSTPTYFQNEDGEFIYGFSAQTNEQLYETVQNAVDAAVSDGADYVVALAHLGDSGVEEAWSSRNVIKNTEGIDVILDGHAHDTIAGEVINDKNGDEVLLTAVGTKLENIGVVKFDASQDNEMTISSGLVNELTEDEISSEVYKELDTMVKDIEKKYEYLFVKVGNTEHALVINDPDNPEIRLVRNEETNMGDFITDAYRIQTGADIAFMNGGSIRADIGAGEIKYMDLITVLPWNSEAGVIEVTGQQILDCLEMGARLAPEECGGFIQPSGLTYTIDTTMKSSVNVNSEGEFVSVDGEYRVKDVMVGEEPLDKDKTYTLAINRYYSEECGDGMTMFKGSKVISPAEGEEWTIDHDLVIDYIASLDDVIGDEYAQAHGQGRITLITEEKADDTAEE</sequence>
<comment type="similarity">
    <text evidence="2">Belongs to the 5'-nucleotidase family.</text>
</comment>
<feature type="signal peptide" evidence="2">
    <location>
        <begin position="1"/>
        <end position="23"/>
    </location>
</feature>
<dbReference type="PRINTS" id="PR01607">
    <property type="entry name" value="APYRASEFAMLY"/>
</dbReference>
<organism evidence="5 6">
    <name type="scientific">Blautia wexlerae</name>
    <dbReference type="NCBI Taxonomy" id="418240"/>
    <lineage>
        <taxon>Bacteria</taxon>
        <taxon>Bacillati</taxon>
        <taxon>Bacillota</taxon>
        <taxon>Clostridia</taxon>
        <taxon>Lachnospirales</taxon>
        <taxon>Lachnospiraceae</taxon>
        <taxon>Blautia</taxon>
    </lineage>
</organism>
<evidence type="ECO:0000259" key="4">
    <source>
        <dbReference type="Pfam" id="PF02872"/>
    </source>
</evidence>
<dbReference type="InterPro" id="IPR029052">
    <property type="entry name" value="Metallo-depent_PP-like"/>
</dbReference>
<proteinExistence type="inferred from homology"/>
<feature type="domain" description="Calcineurin-like phosphoesterase" evidence="3">
    <location>
        <begin position="57"/>
        <end position="280"/>
    </location>
</feature>
<dbReference type="InterPro" id="IPR008334">
    <property type="entry name" value="5'-Nucleotdase_C"/>
</dbReference>
<dbReference type="InterPro" id="IPR006179">
    <property type="entry name" value="5_nucleotidase/apyrase"/>
</dbReference>